<comment type="catalytic activity">
    <reaction evidence="1 8">
        <text>dTDP-alpha-D-glucose = dTDP-4-dehydro-6-deoxy-alpha-D-glucose + H2O</text>
        <dbReference type="Rhea" id="RHEA:17221"/>
        <dbReference type="ChEBI" id="CHEBI:15377"/>
        <dbReference type="ChEBI" id="CHEBI:57477"/>
        <dbReference type="ChEBI" id="CHEBI:57649"/>
        <dbReference type="EC" id="4.2.1.46"/>
    </reaction>
</comment>
<evidence type="ECO:0000313" key="11">
    <source>
        <dbReference type="Proteomes" id="UP000683246"/>
    </source>
</evidence>
<keyword evidence="6" id="KW-0520">NAD</keyword>
<evidence type="ECO:0000256" key="1">
    <source>
        <dbReference type="ARBA" id="ARBA00001539"/>
    </source>
</evidence>
<evidence type="ECO:0000256" key="2">
    <source>
        <dbReference type="ARBA" id="ARBA00001911"/>
    </source>
</evidence>
<evidence type="ECO:0000256" key="8">
    <source>
        <dbReference type="RuleBase" id="RU004473"/>
    </source>
</evidence>
<protein>
    <recommendedName>
        <fullName evidence="5 8">dTDP-glucose 4,6-dehydratase</fullName>
        <ecNumber evidence="4 8">4.2.1.46</ecNumber>
    </recommendedName>
</protein>
<dbReference type="PANTHER" id="PTHR43000">
    <property type="entry name" value="DTDP-D-GLUCOSE 4,6-DEHYDRATASE-RELATED"/>
    <property type="match status" value="1"/>
</dbReference>
<gene>
    <name evidence="10" type="primary">rfbB</name>
    <name evidence="10" type="ORF">HZI73_21880</name>
</gene>
<reference evidence="10" key="1">
    <citation type="submission" date="2020-07" db="EMBL/GenBank/DDBJ databases">
        <title>Vallitalea pronyensis genome.</title>
        <authorList>
            <person name="Postec A."/>
        </authorList>
    </citation>
    <scope>NUCLEOTIDE SEQUENCE</scope>
    <source>
        <strain evidence="10">FatNI3</strain>
    </source>
</reference>
<feature type="domain" description="NAD(P)-binding" evidence="9">
    <location>
        <begin position="4"/>
        <end position="305"/>
    </location>
</feature>
<dbReference type="Proteomes" id="UP000683246">
    <property type="component" value="Chromosome"/>
</dbReference>
<comment type="cofactor">
    <cofactor evidence="2 8">
        <name>NAD(+)</name>
        <dbReference type="ChEBI" id="CHEBI:57540"/>
    </cofactor>
</comment>
<dbReference type="EMBL" id="CP058649">
    <property type="protein sequence ID" value="QUI24786.1"/>
    <property type="molecule type" value="Genomic_DNA"/>
</dbReference>
<comment type="similarity">
    <text evidence="3 8">Belongs to the NAD(P)-dependent epimerase/dehydratase family. dTDP-glucose dehydratase subfamily.</text>
</comment>
<dbReference type="CDD" id="cd05246">
    <property type="entry name" value="dTDP_GD_SDR_e"/>
    <property type="match status" value="1"/>
</dbReference>
<dbReference type="AlphaFoldDB" id="A0A8J8MNN7"/>
<dbReference type="RefSeq" id="WP_212695482.1">
    <property type="nucleotide sequence ID" value="NZ_CP058649.1"/>
</dbReference>
<dbReference type="FunFam" id="3.40.50.720:FF:000304">
    <property type="entry name" value="UDP-glucose 4,6-dehydratase"/>
    <property type="match status" value="1"/>
</dbReference>
<dbReference type="GO" id="GO:0008460">
    <property type="term" value="F:dTDP-glucose 4,6-dehydratase activity"/>
    <property type="evidence" value="ECO:0007669"/>
    <property type="project" value="UniProtKB-EC"/>
</dbReference>
<dbReference type="SUPFAM" id="SSF51735">
    <property type="entry name" value="NAD(P)-binding Rossmann-fold domains"/>
    <property type="match status" value="1"/>
</dbReference>
<evidence type="ECO:0000256" key="4">
    <source>
        <dbReference type="ARBA" id="ARBA00011990"/>
    </source>
</evidence>
<sequence>MTLLVTGGAGFIGSNFIHYMLKQYKDINIINLDKLTYAGNLKNLQDIEDDSRYTFIIGNICDEPLVSKIMEDGIDYVVNFAAETHVDRSIDNASNFIRTNVEGTYVLLEAARKKKVKKYIQISTDEVYGALGKTGYFTETTHVAPNNPYSASKAAADMLVRSYHKTHNLPVNITRCSNNYGPYQYPEKLIPKMINNIYEGIPLPVYGDGLQVRDWLHVNDHCRAIDLVIHFGKVGEIYNVGGYNERTNLAIVKKILQVLGKDESLIEHVKDRLGHDYRYAIDATKIIRELNWQPTYTFDIGLEETIKWYVNNLSWWSRKA</sequence>
<evidence type="ECO:0000256" key="7">
    <source>
        <dbReference type="ARBA" id="ARBA00023239"/>
    </source>
</evidence>
<dbReference type="KEGG" id="vpy:HZI73_21880"/>
<dbReference type="GO" id="GO:0009225">
    <property type="term" value="P:nucleotide-sugar metabolic process"/>
    <property type="evidence" value="ECO:0007669"/>
    <property type="project" value="InterPro"/>
</dbReference>
<dbReference type="Gene3D" id="3.90.25.10">
    <property type="entry name" value="UDP-galactose 4-epimerase, domain 1"/>
    <property type="match status" value="1"/>
</dbReference>
<evidence type="ECO:0000256" key="5">
    <source>
        <dbReference type="ARBA" id="ARBA00016977"/>
    </source>
</evidence>
<evidence type="ECO:0000313" key="10">
    <source>
        <dbReference type="EMBL" id="QUI24786.1"/>
    </source>
</evidence>
<dbReference type="InterPro" id="IPR036291">
    <property type="entry name" value="NAD(P)-bd_dom_sf"/>
</dbReference>
<proteinExistence type="inferred from homology"/>
<organism evidence="10 11">
    <name type="scientific">Vallitalea pronyensis</name>
    <dbReference type="NCBI Taxonomy" id="1348613"/>
    <lineage>
        <taxon>Bacteria</taxon>
        <taxon>Bacillati</taxon>
        <taxon>Bacillota</taxon>
        <taxon>Clostridia</taxon>
        <taxon>Lachnospirales</taxon>
        <taxon>Vallitaleaceae</taxon>
        <taxon>Vallitalea</taxon>
    </lineage>
</organism>
<evidence type="ECO:0000256" key="3">
    <source>
        <dbReference type="ARBA" id="ARBA00008178"/>
    </source>
</evidence>
<dbReference type="NCBIfam" id="TIGR01181">
    <property type="entry name" value="dTDP_gluc_dehyt"/>
    <property type="match status" value="1"/>
</dbReference>
<dbReference type="EC" id="4.2.1.46" evidence="4 8"/>
<dbReference type="Pfam" id="PF16363">
    <property type="entry name" value="GDP_Man_Dehyd"/>
    <property type="match status" value="1"/>
</dbReference>
<dbReference type="Gene3D" id="3.40.50.720">
    <property type="entry name" value="NAD(P)-binding Rossmann-like Domain"/>
    <property type="match status" value="1"/>
</dbReference>
<accession>A0A8J8MNN7</accession>
<keyword evidence="7 8" id="KW-0456">Lyase</keyword>
<name>A0A8J8MNN7_9FIRM</name>
<evidence type="ECO:0000259" key="9">
    <source>
        <dbReference type="Pfam" id="PF16363"/>
    </source>
</evidence>
<dbReference type="InterPro" id="IPR016040">
    <property type="entry name" value="NAD(P)-bd_dom"/>
</dbReference>
<dbReference type="InterPro" id="IPR005888">
    <property type="entry name" value="dTDP_Gluc_deHydtase"/>
</dbReference>
<keyword evidence="11" id="KW-1185">Reference proteome</keyword>
<evidence type="ECO:0000256" key="6">
    <source>
        <dbReference type="ARBA" id="ARBA00023027"/>
    </source>
</evidence>